<evidence type="ECO:0000313" key="1">
    <source>
        <dbReference type="EMBL" id="KAJ9078811.1"/>
    </source>
</evidence>
<dbReference type="Proteomes" id="UP001165960">
    <property type="component" value="Unassembled WGS sequence"/>
</dbReference>
<reference evidence="1" key="1">
    <citation type="submission" date="2022-04" db="EMBL/GenBank/DDBJ databases">
        <title>Genome of the entomopathogenic fungus Entomophthora muscae.</title>
        <authorList>
            <person name="Elya C."/>
            <person name="Lovett B.R."/>
            <person name="Lee E."/>
            <person name="Macias A.M."/>
            <person name="Hajek A.E."/>
            <person name="De Bivort B.L."/>
            <person name="Kasson M.T."/>
            <person name="De Fine Licht H.H."/>
            <person name="Stajich J.E."/>
        </authorList>
    </citation>
    <scope>NUCLEOTIDE SEQUENCE</scope>
    <source>
        <strain evidence="1">Berkeley</strain>
    </source>
</reference>
<organism evidence="1 2">
    <name type="scientific">Entomophthora muscae</name>
    <dbReference type="NCBI Taxonomy" id="34485"/>
    <lineage>
        <taxon>Eukaryota</taxon>
        <taxon>Fungi</taxon>
        <taxon>Fungi incertae sedis</taxon>
        <taxon>Zoopagomycota</taxon>
        <taxon>Entomophthoromycotina</taxon>
        <taxon>Entomophthoromycetes</taxon>
        <taxon>Entomophthorales</taxon>
        <taxon>Entomophthoraceae</taxon>
        <taxon>Entomophthora</taxon>
    </lineage>
</organism>
<proteinExistence type="predicted"/>
<dbReference type="EMBL" id="QTSX02002136">
    <property type="protein sequence ID" value="KAJ9078811.1"/>
    <property type="molecule type" value="Genomic_DNA"/>
</dbReference>
<protein>
    <submittedName>
        <fullName evidence="1">Uncharacterized protein</fullName>
    </submittedName>
</protein>
<accession>A0ACC2TWG1</accession>
<gene>
    <name evidence="1" type="ORF">DSO57_1002872</name>
</gene>
<keyword evidence="2" id="KW-1185">Reference proteome</keyword>
<evidence type="ECO:0000313" key="2">
    <source>
        <dbReference type="Proteomes" id="UP001165960"/>
    </source>
</evidence>
<name>A0ACC2TWG1_9FUNG</name>
<sequence>MWYPPKACSSDAVGFVGHCLEHFCRLSYQSKALPSLLVVDGDVLLARGIVACLCAVGSVCPAILNWLGTKCWCQMLVVLAFVHNQMDNDEYKLVASLVPLSTLKHPHSTPSCHFIPYLPADNAPSTGTSGKTPGDQPFSSGSRRHPSE</sequence>
<comment type="caution">
    <text evidence="1">The sequence shown here is derived from an EMBL/GenBank/DDBJ whole genome shotgun (WGS) entry which is preliminary data.</text>
</comment>